<accession>A0A2D0ACD5</accession>
<dbReference type="EMBL" id="NJBA01000006">
    <property type="protein sequence ID" value="OWP49304.1"/>
    <property type="molecule type" value="Genomic_DNA"/>
</dbReference>
<evidence type="ECO:0000313" key="5">
    <source>
        <dbReference type="Proteomes" id="UP000198145"/>
    </source>
</evidence>
<dbReference type="CDD" id="cd05242">
    <property type="entry name" value="SDR_a8"/>
    <property type="match status" value="1"/>
</dbReference>
<evidence type="ECO:0000256" key="1">
    <source>
        <dbReference type="ARBA" id="ARBA00009353"/>
    </source>
</evidence>
<comment type="caution">
    <text evidence="4">The sequence shown here is derived from an EMBL/GenBank/DDBJ whole genome shotgun (WGS) entry which is preliminary data.</text>
</comment>
<dbReference type="Gene3D" id="3.40.50.720">
    <property type="entry name" value="NAD(P)-binding Rossmann-like Domain"/>
    <property type="match status" value="1"/>
</dbReference>
<protein>
    <submittedName>
        <fullName evidence="4">TIGR01777 family protein</fullName>
    </submittedName>
</protein>
<dbReference type="PANTHER" id="PTHR11092:SF0">
    <property type="entry name" value="EPIMERASE FAMILY PROTEIN SDR39U1"/>
    <property type="match status" value="1"/>
</dbReference>
<evidence type="ECO:0000259" key="2">
    <source>
        <dbReference type="Pfam" id="PF01370"/>
    </source>
</evidence>
<dbReference type="SUPFAM" id="SSF51735">
    <property type="entry name" value="NAD(P)-binding Rossmann-fold domains"/>
    <property type="match status" value="1"/>
</dbReference>
<dbReference type="Pfam" id="PF01370">
    <property type="entry name" value="Epimerase"/>
    <property type="match status" value="1"/>
</dbReference>
<dbReference type="InterPro" id="IPR036291">
    <property type="entry name" value="NAD(P)-bd_dom_sf"/>
</dbReference>
<dbReference type="PANTHER" id="PTHR11092">
    <property type="entry name" value="SUGAR NUCLEOTIDE EPIMERASE RELATED"/>
    <property type="match status" value="1"/>
</dbReference>
<gene>
    <name evidence="4" type="ORF">CEG18_17215</name>
</gene>
<dbReference type="NCBIfam" id="TIGR01777">
    <property type="entry name" value="yfcH"/>
    <property type="match status" value="1"/>
</dbReference>
<feature type="domain" description="NAD-dependent epimerase/dehydratase" evidence="2">
    <location>
        <begin position="3"/>
        <end position="222"/>
    </location>
</feature>
<evidence type="ECO:0000259" key="3">
    <source>
        <dbReference type="Pfam" id="PF08338"/>
    </source>
</evidence>
<proteinExistence type="inferred from homology"/>
<sequence>MHILLTGGTGLIGRRLCRQWAAQGHQLTVLSRQPQRVASLCGEAVRGIADFEAYGDGPLDAVVNLAGEPIADKPWSARRKALLWDSRVRLTERLVSWLEGRSQRPAVLINGSAVGWYGDAGERPLEENSAAAGEDFASELCLAWEQIAREAEALGIRVVLVRTGLVLAPEGGFLKRLLPPFRLGAGGRLGNGRQWMSWIHIEDQIALIDFLLRRDDASGPYNACAPQPVRNRDFTQELGQALQRPTLMPVPGFALRLLLGEMSILLLGGQRIVPRRLLDAGFVFRFPELKDALADVLREAR</sequence>
<dbReference type="Pfam" id="PF08338">
    <property type="entry name" value="DUF1731"/>
    <property type="match status" value="1"/>
</dbReference>
<dbReference type="InterPro" id="IPR001509">
    <property type="entry name" value="Epimerase_deHydtase"/>
</dbReference>
<dbReference type="RefSeq" id="WP_088419139.1">
    <property type="nucleotide sequence ID" value="NZ_NJBA01000006.1"/>
</dbReference>
<name>A0A2D0ACD5_PSENT</name>
<dbReference type="InterPro" id="IPR013549">
    <property type="entry name" value="DUF1731"/>
</dbReference>
<dbReference type="AlphaFoldDB" id="A0A2D0ACD5"/>
<dbReference type="Proteomes" id="UP000198145">
    <property type="component" value="Unassembled WGS sequence"/>
</dbReference>
<comment type="similarity">
    <text evidence="1">Belongs to the NAD(P)-dependent epimerase/dehydratase family. SDR39U1 subfamily.</text>
</comment>
<dbReference type="eggNOG" id="COG1090">
    <property type="taxonomic scope" value="Bacteria"/>
</dbReference>
<organism evidence="4 5">
    <name type="scientific">Pseudomonas nitroreducens</name>
    <dbReference type="NCBI Taxonomy" id="46680"/>
    <lineage>
        <taxon>Bacteria</taxon>
        <taxon>Pseudomonadati</taxon>
        <taxon>Pseudomonadota</taxon>
        <taxon>Gammaproteobacteria</taxon>
        <taxon>Pseudomonadales</taxon>
        <taxon>Pseudomonadaceae</taxon>
        <taxon>Pseudomonas</taxon>
    </lineage>
</organism>
<reference evidence="4 5" key="1">
    <citation type="submission" date="2017-06" db="EMBL/GenBank/DDBJ databases">
        <title>Draft genome of Pseudomonas nitroreducens DF05.</title>
        <authorList>
            <person name="Iyer R."/>
        </authorList>
    </citation>
    <scope>NUCLEOTIDE SEQUENCE [LARGE SCALE GENOMIC DNA]</scope>
    <source>
        <strain evidence="4 5">DF05</strain>
    </source>
</reference>
<evidence type="ECO:0000313" key="4">
    <source>
        <dbReference type="EMBL" id="OWP49304.1"/>
    </source>
</evidence>
<feature type="domain" description="DUF1731" evidence="3">
    <location>
        <begin position="250"/>
        <end position="296"/>
    </location>
</feature>
<dbReference type="STRING" id="46680.GCA_000807755_00876"/>
<dbReference type="InterPro" id="IPR010099">
    <property type="entry name" value="SDR39U1"/>
</dbReference>